<evidence type="ECO:0000256" key="4">
    <source>
        <dbReference type="RuleBase" id="RU000656"/>
    </source>
</evidence>
<dbReference type="STRING" id="31033.ENSTRUP00000038037"/>
<dbReference type="GeneTree" id="ENSGT00940000156475"/>
<dbReference type="PANTHER" id="PTHR10533">
    <property type="entry name" value="NEUROPEPTIDE Y/PANCREATIC HORMONE/PEPTIDE YY"/>
    <property type="match status" value="1"/>
</dbReference>
<dbReference type="Proteomes" id="UP000005226">
    <property type="component" value="Chromosome 7"/>
</dbReference>
<feature type="chain" id="PRO_5030172431" evidence="5">
    <location>
        <begin position="28"/>
        <end position="99"/>
    </location>
</feature>
<dbReference type="Pfam" id="PF00159">
    <property type="entry name" value="Hormone_3"/>
    <property type="match status" value="1"/>
</dbReference>
<evidence type="ECO:0000313" key="7">
    <source>
        <dbReference type="Proteomes" id="UP000005226"/>
    </source>
</evidence>
<dbReference type="OMA" id="YPAKPAN"/>
<evidence type="ECO:0000256" key="2">
    <source>
        <dbReference type="ARBA" id="ARBA00010022"/>
    </source>
</evidence>
<sequence>CDSRTRSVAAALLTLCLLACAPSGTDAYPSKPASPREDAPPEELAKYYSALRHYINLITRQRYGKRDIPDSVLTDMLMRESTESIPRSNSIRYDELPLW</sequence>
<feature type="signal peptide" evidence="5">
    <location>
        <begin position="1"/>
        <end position="27"/>
    </location>
</feature>
<accession>H2UM66</accession>
<comment type="subcellular location">
    <subcellularLocation>
        <location evidence="1">Secreted</location>
    </subcellularLocation>
</comment>
<dbReference type="PANTHER" id="PTHR10533:SF12">
    <property type="match status" value="1"/>
</dbReference>
<dbReference type="GO" id="GO:0007631">
    <property type="term" value="P:feeding behavior"/>
    <property type="evidence" value="ECO:0007669"/>
    <property type="project" value="TreeGrafter"/>
</dbReference>
<name>H2UM66_TAKRU</name>
<dbReference type="PROSITE" id="PS50276">
    <property type="entry name" value="PANCREATIC_HORMONE_2"/>
    <property type="match status" value="1"/>
</dbReference>
<dbReference type="AlphaFoldDB" id="H2UM66"/>
<organism evidence="6 7">
    <name type="scientific">Takifugu rubripes</name>
    <name type="common">Japanese pufferfish</name>
    <name type="synonym">Fugu rubripes</name>
    <dbReference type="NCBI Taxonomy" id="31033"/>
    <lineage>
        <taxon>Eukaryota</taxon>
        <taxon>Metazoa</taxon>
        <taxon>Chordata</taxon>
        <taxon>Craniata</taxon>
        <taxon>Vertebrata</taxon>
        <taxon>Euteleostomi</taxon>
        <taxon>Actinopterygii</taxon>
        <taxon>Neopterygii</taxon>
        <taxon>Teleostei</taxon>
        <taxon>Neoteleostei</taxon>
        <taxon>Acanthomorphata</taxon>
        <taxon>Eupercaria</taxon>
        <taxon>Tetraodontiformes</taxon>
        <taxon>Tetradontoidea</taxon>
        <taxon>Tetraodontidae</taxon>
        <taxon>Takifugu</taxon>
    </lineage>
</organism>
<evidence type="ECO:0000256" key="5">
    <source>
        <dbReference type="SAM" id="SignalP"/>
    </source>
</evidence>
<dbReference type="HOGENOM" id="CLU_162379_1_0_1"/>
<gene>
    <name evidence="6" type="primary">LOC101080122</name>
</gene>
<proteinExistence type="inferred from homology"/>
<dbReference type="InParanoid" id="H2UM66"/>
<dbReference type="Ensembl" id="ENSTRUT00000038174.3">
    <property type="protein sequence ID" value="ENSTRUP00000038037.2"/>
    <property type="gene ID" value="ENSTRUG00000014884.3"/>
</dbReference>
<dbReference type="SMART" id="SM00309">
    <property type="entry name" value="PAH"/>
    <property type="match status" value="1"/>
</dbReference>
<dbReference type="CDD" id="cd00126">
    <property type="entry name" value="PAH"/>
    <property type="match status" value="1"/>
</dbReference>
<evidence type="ECO:0000256" key="1">
    <source>
        <dbReference type="ARBA" id="ARBA00004613"/>
    </source>
</evidence>
<dbReference type="InterPro" id="IPR001955">
    <property type="entry name" value="Pancreatic_hormone-like"/>
</dbReference>
<keyword evidence="3" id="KW-0964">Secreted</keyword>
<evidence type="ECO:0000256" key="3">
    <source>
        <dbReference type="ARBA" id="ARBA00022525"/>
    </source>
</evidence>
<dbReference type="GO" id="GO:0005615">
    <property type="term" value="C:extracellular space"/>
    <property type="evidence" value="ECO:0007669"/>
    <property type="project" value="TreeGrafter"/>
</dbReference>
<protein>
    <submittedName>
        <fullName evidence="6">Neuropeptide Y</fullName>
    </submittedName>
</protein>
<dbReference type="GO" id="GO:0031841">
    <property type="term" value="F:neuropeptide Y receptor binding"/>
    <property type="evidence" value="ECO:0007669"/>
    <property type="project" value="TreeGrafter"/>
</dbReference>
<reference evidence="6" key="3">
    <citation type="submission" date="2025-09" db="UniProtKB">
        <authorList>
            <consortium name="Ensembl"/>
        </authorList>
    </citation>
    <scope>IDENTIFICATION</scope>
</reference>
<reference evidence="6" key="2">
    <citation type="submission" date="2025-08" db="UniProtKB">
        <authorList>
            <consortium name="Ensembl"/>
        </authorList>
    </citation>
    <scope>IDENTIFICATION</scope>
</reference>
<keyword evidence="5" id="KW-0732">Signal</keyword>
<dbReference type="Gene3D" id="6.10.250.900">
    <property type="match status" value="1"/>
</dbReference>
<dbReference type="PRINTS" id="PR00278">
    <property type="entry name" value="PANCHORMONE"/>
</dbReference>
<reference evidence="6 7" key="1">
    <citation type="journal article" date="2011" name="Genome Biol. Evol.">
        <title>Integration of the genetic map and genome assembly of fugu facilitates insights into distinct features of genome evolution in teleosts and mammals.</title>
        <authorList>
            <person name="Kai W."/>
            <person name="Kikuchi K."/>
            <person name="Tohari S."/>
            <person name="Chew A.K."/>
            <person name="Tay A."/>
            <person name="Fujiwara A."/>
            <person name="Hosoya S."/>
            <person name="Suetake H."/>
            <person name="Naruse K."/>
            <person name="Brenner S."/>
            <person name="Suzuki Y."/>
            <person name="Venkatesh B."/>
        </authorList>
    </citation>
    <scope>NUCLEOTIDE SEQUENCE [LARGE SCALE GENOMIC DNA]</scope>
</reference>
<keyword evidence="7" id="KW-1185">Reference proteome</keyword>
<dbReference type="GO" id="GO:0005184">
    <property type="term" value="F:neuropeptide hormone activity"/>
    <property type="evidence" value="ECO:0007669"/>
    <property type="project" value="TreeGrafter"/>
</dbReference>
<comment type="similarity">
    <text evidence="2 4">Belongs to the NPY family.</text>
</comment>
<dbReference type="PROSITE" id="PS00265">
    <property type="entry name" value="PANCREATIC_HORMONE_1"/>
    <property type="match status" value="1"/>
</dbReference>
<dbReference type="eggNOG" id="ENOG502S2BU">
    <property type="taxonomic scope" value="Eukaryota"/>
</dbReference>
<evidence type="ECO:0000313" key="6">
    <source>
        <dbReference type="Ensembl" id="ENSTRUP00000038037.2"/>
    </source>
</evidence>
<dbReference type="InterPro" id="IPR020392">
    <property type="entry name" value="Pancreatic_hormone-like_CS"/>
</dbReference>
<dbReference type="GO" id="GO:0007218">
    <property type="term" value="P:neuropeptide signaling pathway"/>
    <property type="evidence" value="ECO:0007669"/>
    <property type="project" value="TreeGrafter"/>
</dbReference>